<proteinExistence type="predicted"/>
<dbReference type="InterPro" id="IPR035902">
    <property type="entry name" value="Nuc_phospho_transferase"/>
</dbReference>
<dbReference type="NCBIfam" id="NF006564">
    <property type="entry name" value="PRK09071.1"/>
    <property type="match status" value="1"/>
</dbReference>
<dbReference type="EC" id="2.4.2.18" evidence="4"/>
<evidence type="ECO:0000313" key="5">
    <source>
        <dbReference type="Proteomes" id="UP000064920"/>
    </source>
</evidence>
<reference evidence="5" key="1">
    <citation type="submission" date="2015-05" db="EMBL/GenBank/DDBJ databases">
        <authorList>
            <person name="Oh H.-M."/>
            <person name="Yang J.-A."/>
            <person name="Cho J.-C."/>
            <person name="Kang I."/>
        </authorList>
    </citation>
    <scope>NUCLEOTIDE SEQUENCE [LARGE SCALE GENOMIC DNA]</scope>
    <source>
        <strain evidence="5">IMCC 12053</strain>
    </source>
</reference>
<dbReference type="GO" id="GO:0000162">
    <property type="term" value="P:L-tryptophan biosynthetic process"/>
    <property type="evidence" value="ECO:0007669"/>
    <property type="project" value="InterPro"/>
</dbReference>
<dbReference type="InterPro" id="IPR005940">
    <property type="entry name" value="Anthranilate_Pribosyl_Tfrase"/>
</dbReference>
<dbReference type="InterPro" id="IPR036320">
    <property type="entry name" value="Glycosyl_Trfase_fam3_N_dom_sf"/>
</dbReference>
<evidence type="ECO:0000256" key="1">
    <source>
        <dbReference type="ARBA" id="ARBA00022676"/>
    </source>
</evidence>
<gene>
    <name evidence="4" type="ORF">IMCC12053_1374</name>
</gene>
<evidence type="ECO:0000313" key="4">
    <source>
        <dbReference type="EMBL" id="ALI55321.1"/>
    </source>
</evidence>
<dbReference type="SUPFAM" id="SSF47648">
    <property type="entry name" value="Nucleoside phosphorylase/phosphoribosyltransferase N-terminal domain"/>
    <property type="match status" value="1"/>
</dbReference>
<keyword evidence="5" id="KW-1185">Reference proteome</keyword>
<organism evidence="4 5">
    <name type="scientific">Celeribacter marinus</name>
    <dbReference type="NCBI Taxonomy" id="1397108"/>
    <lineage>
        <taxon>Bacteria</taxon>
        <taxon>Pseudomonadati</taxon>
        <taxon>Pseudomonadota</taxon>
        <taxon>Alphaproteobacteria</taxon>
        <taxon>Rhodobacterales</taxon>
        <taxon>Roseobacteraceae</taxon>
        <taxon>Celeribacter</taxon>
    </lineage>
</organism>
<dbReference type="GO" id="GO:0004048">
    <property type="term" value="F:anthranilate phosphoribosyltransferase activity"/>
    <property type="evidence" value="ECO:0007669"/>
    <property type="project" value="UniProtKB-EC"/>
</dbReference>
<keyword evidence="2 4" id="KW-0808">Transferase</keyword>
<dbReference type="Gene3D" id="1.20.970.10">
    <property type="entry name" value="Transferase, Pyrimidine Nucleoside Phosphorylase, Chain C"/>
    <property type="match status" value="1"/>
</dbReference>
<dbReference type="EMBL" id="CP012023">
    <property type="protein sequence ID" value="ALI55321.1"/>
    <property type="molecule type" value="Genomic_DNA"/>
</dbReference>
<evidence type="ECO:0000259" key="3">
    <source>
        <dbReference type="Pfam" id="PF02885"/>
    </source>
</evidence>
<dbReference type="OrthoDB" id="8455878at2"/>
<dbReference type="RefSeq" id="WP_062217044.1">
    <property type="nucleotide sequence ID" value="NZ_CP012023.1"/>
</dbReference>
<dbReference type="Gene3D" id="3.40.1030.10">
    <property type="entry name" value="Nucleoside phosphorylase/phosphoribosyltransferase catalytic domain"/>
    <property type="match status" value="1"/>
</dbReference>
<sequence length="315" mass="33883">MTLASHVRTLGRGPGRSRSLTQSEAHEAMTQMLSGDAAPESIGALLMLLRMKGEVADEIAGFVAAAQDNLPALPSIDLDWSSYAAGRTRGLPWLLLSAKLVAMNGHRVLIHGWNGADPAIRTGLADAEIPLVEYMNDIAPALDAHSIAYAPLEILHPALFHLLGLREKFGLRSCINTVCRMLNPARAAASVQGVFHPPYRELQQDAAAKLGWRNLTIIKGGGGEFERTPSKPVAGFGLREHLMWEQNFAPLITETTRLSDGPASDTTLRGLWDGSTTDMFAQNIVIGTAALALDTLGDGDALNTAHSLWDARRAR</sequence>
<dbReference type="PATRIC" id="fig|1397108.4.peg.1407"/>
<dbReference type="SUPFAM" id="SSF52418">
    <property type="entry name" value="Nucleoside phosphorylase/phosphoribosyltransferase catalytic domain"/>
    <property type="match status" value="1"/>
</dbReference>
<name>A0A0P0A9K9_9RHOB</name>
<evidence type="ECO:0000256" key="2">
    <source>
        <dbReference type="ARBA" id="ARBA00022679"/>
    </source>
</evidence>
<dbReference type="STRING" id="1397108.IMCC12053_1374"/>
<dbReference type="PANTHER" id="PTHR43285">
    <property type="entry name" value="ANTHRANILATE PHOSPHORIBOSYLTRANSFERASE"/>
    <property type="match status" value="1"/>
</dbReference>
<accession>A0A0P0A9K9</accession>
<keyword evidence="1 4" id="KW-0328">Glycosyltransferase</keyword>
<feature type="domain" description="Glycosyl transferase family 3 N-terminal" evidence="3">
    <location>
        <begin position="12"/>
        <end position="68"/>
    </location>
</feature>
<dbReference type="InterPro" id="IPR017459">
    <property type="entry name" value="Glycosyl_Trfase_fam3_N_dom"/>
</dbReference>
<dbReference type="Pfam" id="PF02885">
    <property type="entry name" value="Glycos_trans_3N"/>
    <property type="match status" value="1"/>
</dbReference>
<dbReference type="AlphaFoldDB" id="A0A0P0A9K9"/>
<protein>
    <submittedName>
        <fullName evidence="4">Anthranilate phosphoribosyltransferase like</fullName>
        <ecNumber evidence="4">2.4.2.18</ecNumber>
    </submittedName>
</protein>
<dbReference type="PANTHER" id="PTHR43285:SF2">
    <property type="entry name" value="ANTHRANILATE PHOSPHORIBOSYLTRANSFERASE"/>
    <property type="match status" value="1"/>
</dbReference>
<dbReference type="GO" id="GO:0005829">
    <property type="term" value="C:cytosol"/>
    <property type="evidence" value="ECO:0007669"/>
    <property type="project" value="TreeGrafter"/>
</dbReference>
<dbReference type="KEGG" id="cmar:IMCC12053_1374"/>
<dbReference type="Proteomes" id="UP000064920">
    <property type="component" value="Chromosome"/>
</dbReference>